<protein>
    <submittedName>
        <fullName evidence="1">Uncharacterized protein</fullName>
    </submittedName>
</protein>
<dbReference type="AlphaFoldDB" id="A0A2M7UIT1"/>
<comment type="caution">
    <text evidence="1">The sequence shown here is derived from an EMBL/GenBank/DDBJ whole genome shotgun (WGS) entry which is preliminary data.</text>
</comment>
<gene>
    <name evidence="1" type="ORF">COY11_01750</name>
</gene>
<evidence type="ECO:0000313" key="2">
    <source>
        <dbReference type="Proteomes" id="UP000229805"/>
    </source>
</evidence>
<dbReference type="Proteomes" id="UP000229805">
    <property type="component" value="Unassembled WGS sequence"/>
</dbReference>
<sequence length="60" mass="6876">MYAAELRCVDCDNREYVKVGIKEKTCERCGGKMTDKISTPMCPSCKSRDNKIEEKQLNLD</sequence>
<accession>A0A2M7UIT1</accession>
<dbReference type="EMBL" id="PFOG01000067">
    <property type="protein sequence ID" value="PIZ71102.1"/>
    <property type="molecule type" value="Genomic_DNA"/>
</dbReference>
<proteinExistence type="predicted"/>
<evidence type="ECO:0000313" key="1">
    <source>
        <dbReference type="EMBL" id="PIZ71102.1"/>
    </source>
</evidence>
<reference evidence="2" key="1">
    <citation type="submission" date="2017-09" db="EMBL/GenBank/DDBJ databases">
        <title>Depth-based differentiation of microbial function through sediment-hosted aquifers and enrichment of novel symbionts in the deep terrestrial subsurface.</title>
        <authorList>
            <person name="Probst A.J."/>
            <person name="Ladd B."/>
            <person name="Jarett J.K."/>
            <person name="Geller-Mcgrath D.E."/>
            <person name="Sieber C.M.K."/>
            <person name="Emerson J.B."/>
            <person name="Anantharaman K."/>
            <person name="Thomas B.C."/>
            <person name="Malmstrom R."/>
            <person name="Stieglmeier M."/>
            <person name="Klingl A."/>
            <person name="Woyke T."/>
            <person name="Ryan C.M."/>
            <person name="Banfield J.F."/>
        </authorList>
    </citation>
    <scope>NUCLEOTIDE SEQUENCE [LARGE SCALE GENOMIC DNA]</scope>
</reference>
<name>A0A2M7UIT1_9BACT</name>
<organism evidence="1 2">
    <name type="scientific">Candidatus Portnoybacteria bacterium CG_4_10_14_0_2_um_filter_44_20</name>
    <dbReference type="NCBI Taxonomy" id="1974799"/>
    <lineage>
        <taxon>Bacteria</taxon>
        <taxon>Candidatus Portnoyibacteriota</taxon>
    </lineage>
</organism>